<dbReference type="Proteomes" id="UP000177746">
    <property type="component" value="Unassembled WGS sequence"/>
</dbReference>
<evidence type="ECO:0008006" key="3">
    <source>
        <dbReference type="Google" id="ProtNLM"/>
    </source>
</evidence>
<organism evidence="1 2">
    <name type="scientific">Candidatus Zambryskibacteria bacterium RIFCSPHIGHO2_01_FULL_46_30</name>
    <dbReference type="NCBI Taxonomy" id="1802739"/>
    <lineage>
        <taxon>Bacteria</taxon>
        <taxon>Candidatus Zambryskiibacteriota</taxon>
    </lineage>
</organism>
<proteinExistence type="predicted"/>
<comment type="caution">
    <text evidence="1">The sequence shown here is derived from an EMBL/GenBank/DDBJ whole genome shotgun (WGS) entry which is preliminary data.</text>
</comment>
<dbReference type="AlphaFoldDB" id="A0A1G2T583"/>
<evidence type="ECO:0000313" key="2">
    <source>
        <dbReference type="Proteomes" id="UP000177746"/>
    </source>
</evidence>
<dbReference type="Gene3D" id="3.30.1490.300">
    <property type="match status" value="1"/>
</dbReference>
<evidence type="ECO:0000313" key="1">
    <source>
        <dbReference type="EMBL" id="OHA92440.1"/>
    </source>
</evidence>
<sequence length="331" mass="36222">MIALLKQKTFLDLFPAPEFLLLSTTGIDITDTDIKFVQLRRKVFGDGFELAHASKVGNPREAVESGPINNSNELVSVLKQLASHYNIRYARASLPEEKAYLFTASIDWVPPLGLRDAVAFIIEENAPVSLAESVFDFEIVSEDEGAGEIKLAVSVVPANVVNAYVGLFESALITPVSFALESQAIARAVIHHGDRRPQLIVNLSLKKTGFYVVEKEVVQFSTTSTYGVGDDDSYSDLNDLKAEMRKVFAFWNARTDRSGKSGKKIEQVILCGLGGSKVDFVEKLMGESEVPYALADVWLNMSPSRSHVSAIPFEESLGYASAIGLVLPRDS</sequence>
<name>A0A1G2T583_9BACT</name>
<dbReference type="Gene3D" id="3.30.420.40">
    <property type="match status" value="2"/>
</dbReference>
<dbReference type="Pfam" id="PF11104">
    <property type="entry name" value="PilM_2"/>
    <property type="match status" value="1"/>
</dbReference>
<gene>
    <name evidence="1" type="ORF">A2665_00400</name>
</gene>
<accession>A0A1G2T583</accession>
<dbReference type="EMBL" id="MHVI01000007">
    <property type="protein sequence ID" value="OHA92440.1"/>
    <property type="molecule type" value="Genomic_DNA"/>
</dbReference>
<protein>
    <recommendedName>
        <fullName evidence="3">SHS2 domain-containing protein</fullName>
    </recommendedName>
</protein>
<reference evidence="1 2" key="1">
    <citation type="journal article" date="2016" name="Nat. Commun.">
        <title>Thousands of microbial genomes shed light on interconnected biogeochemical processes in an aquifer system.</title>
        <authorList>
            <person name="Anantharaman K."/>
            <person name="Brown C.T."/>
            <person name="Hug L.A."/>
            <person name="Sharon I."/>
            <person name="Castelle C.J."/>
            <person name="Probst A.J."/>
            <person name="Thomas B.C."/>
            <person name="Singh A."/>
            <person name="Wilkins M.J."/>
            <person name="Karaoz U."/>
            <person name="Brodie E.L."/>
            <person name="Williams K.H."/>
            <person name="Hubbard S.S."/>
            <person name="Banfield J.F."/>
        </authorList>
    </citation>
    <scope>NUCLEOTIDE SEQUENCE [LARGE SCALE GENOMIC DNA]</scope>
</reference>
<dbReference type="InterPro" id="IPR005883">
    <property type="entry name" value="PilM"/>
</dbReference>